<dbReference type="Gene3D" id="3.40.50.1000">
    <property type="entry name" value="HAD superfamily/HAD-like"/>
    <property type="match status" value="1"/>
</dbReference>
<dbReference type="InterPro" id="IPR023214">
    <property type="entry name" value="HAD_sf"/>
</dbReference>
<gene>
    <name evidence="9" type="ORF">FD37_GL002349</name>
</gene>
<dbReference type="InterPro" id="IPR008250">
    <property type="entry name" value="ATPase_P-typ_transduc_dom_A_sf"/>
</dbReference>
<comment type="caution">
    <text evidence="9">The sequence shown here is derived from an EMBL/GenBank/DDBJ whole genome shotgun (WGS) entry which is preliminary data.</text>
</comment>
<dbReference type="InterPro" id="IPR059000">
    <property type="entry name" value="ATPase_P-type_domA"/>
</dbReference>
<feature type="transmembrane region" description="Helical" evidence="7">
    <location>
        <begin position="766"/>
        <end position="787"/>
    </location>
</feature>
<feature type="transmembrane region" description="Helical" evidence="7">
    <location>
        <begin position="700"/>
        <end position="721"/>
    </location>
</feature>
<dbReference type="InterPro" id="IPR023299">
    <property type="entry name" value="ATPase_P-typ_cyto_dom_N"/>
</dbReference>
<evidence type="ECO:0000256" key="2">
    <source>
        <dbReference type="ARBA" id="ARBA00022692"/>
    </source>
</evidence>
<dbReference type="AlphaFoldDB" id="A0A0R1QT40"/>
<keyword evidence="3" id="KW-1278">Translocase</keyword>
<evidence type="ECO:0000256" key="7">
    <source>
        <dbReference type="SAM" id="Phobius"/>
    </source>
</evidence>
<dbReference type="GO" id="GO:0016020">
    <property type="term" value="C:membrane"/>
    <property type="evidence" value="ECO:0007669"/>
    <property type="project" value="UniProtKB-SubCell"/>
</dbReference>
<dbReference type="InterPro" id="IPR018303">
    <property type="entry name" value="ATPase_P-typ_P_site"/>
</dbReference>
<dbReference type="PATRIC" id="fig|1423805.4.peg.2417"/>
<dbReference type="SUPFAM" id="SSF81665">
    <property type="entry name" value="Calcium ATPase, transmembrane domain M"/>
    <property type="match status" value="1"/>
</dbReference>
<dbReference type="SFLD" id="SFLDS00003">
    <property type="entry name" value="Haloacid_Dehalogenase"/>
    <property type="match status" value="1"/>
</dbReference>
<dbReference type="Pfam" id="PF00702">
    <property type="entry name" value="Hydrolase"/>
    <property type="match status" value="1"/>
</dbReference>
<feature type="transmembrane region" description="Helical" evidence="7">
    <location>
        <begin position="641"/>
        <end position="661"/>
    </location>
</feature>
<evidence type="ECO:0000256" key="4">
    <source>
        <dbReference type="ARBA" id="ARBA00022989"/>
    </source>
</evidence>
<dbReference type="InterPro" id="IPR036412">
    <property type="entry name" value="HAD-like_sf"/>
</dbReference>
<feature type="transmembrane region" description="Helical" evidence="7">
    <location>
        <begin position="234"/>
        <end position="255"/>
    </location>
</feature>
<dbReference type="InterPro" id="IPR001757">
    <property type="entry name" value="P_typ_ATPase"/>
</dbReference>
<evidence type="ECO:0000313" key="10">
    <source>
        <dbReference type="Proteomes" id="UP000051835"/>
    </source>
</evidence>
<evidence type="ECO:0000259" key="8">
    <source>
        <dbReference type="Pfam" id="PF00122"/>
    </source>
</evidence>
<dbReference type="SFLD" id="SFLDF00027">
    <property type="entry name" value="p-type_atpase"/>
    <property type="match status" value="1"/>
</dbReference>
<accession>A0A0R1QT40</accession>
<feature type="transmembrane region" description="Helical" evidence="7">
    <location>
        <begin position="673"/>
        <end position="694"/>
    </location>
</feature>
<keyword evidence="4 7" id="KW-1133">Transmembrane helix</keyword>
<comment type="subcellular location">
    <subcellularLocation>
        <location evidence="1">Membrane</location>
        <topology evidence="1">Multi-pass membrane protein</topology>
    </subcellularLocation>
</comment>
<evidence type="ECO:0000256" key="3">
    <source>
        <dbReference type="ARBA" id="ARBA00022967"/>
    </source>
</evidence>
<dbReference type="Proteomes" id="UP000051835">
    <property type="component" value="Unassembled WGS sequence"/>
</dbReference>
<protein>
    <submittedName>
        <fullName evidence="9">Cation transport ATPase</fullName>
    </submittedName>
</protein>
<feature type="domain" description="P-type ATPase A" evidence="8">
    <location>
        <begin position="124"/>
        <end position="217"/>
    </location>
</feature>
<dbReference type="PRINTS" id="PR00119">
    <property type="entry name" value="CATATPASE"/>
</dbReference>
<dbReference type="EMBL" id="AZFC01000028">
    <property type="protein sequence ID" value="KRL47481.1"/>
    <property type="molecule type" value="Genomic_DNA"/>
</dbReference>
<dbReference type="SUPFAM" id="SSF56784">
    <property type="entry name" value="HAD-like"/>
    <property type="match status" value="1"/>
</dbReference>
<dbReference type="Gene3D" id="2.70.150.10">
    <property type="entry name" value="Calcium-transporting ATPase, cytoplasmic transduction domain A"/>
    <property type="match status" value="1"/>
</dbReference>
<evidence type="ECO:0000256" key="5">
    <source>
        <dbReference type="ARBA" id="ARBA00023136"/>
    </source>
</evidence>
<dbReference type="Gene3D" id="3.40.1110.10">
    <property type="entry name" value="Calcium-transporting ATPase, cytoplasmic domain N"/>
    <property type="match status" value="1"/>
</dbReference>
<dbReference type="PROSITE" id="PS00154">
    <property type="entry name" value="ATPASE_E1_E2"/>
    <property type="match status" value="1"/>
</dbReference>
<feature type="transmembrane region" description="Helical" evidence="7">
    <location>
        <begin position="733"/>
        <end position="754"/>
    </location>
</feature>
<dbReference type="GO" id="GO:0005524">
    <property type="term" value="F:ATP binding"/>
    <property type="evidence" value="ECO:0007669"/>
    <property type="project" value="InterPro"/>
</dbReference>
<reference evidence="9 10" key="1">
    <citation type="journal article" date="2015" name="Genome Announc.">
        <title>Expanding the biotechnology potential of lactobacilli through comparative genomics of 213 strains and associated genera.</title>
        <authorList>
            <person name="Sun Z."/>
            <person name="Harris H.M."/>
            <person name="McCann A."/>
            <person name="Guo C."/>
            <person name="Argimon S."/>
            <person name="Zhang W."/>
            <person name="Yang X."/>
            <person name="Jeffery I.B."/>
            <person name="Cooney J.C."/>
            <person name="Kagawa T.F."/>
            <person name="Liu W."/>
            <person name="Song Y."/>
            <person name="Salvetti E."/>
            <person name="Wrobel A."/>
            <person name="Rasinkangas P."/>
            <person name="Parkhill J."/>
            <person name="Rea M.C."/>
            <person name="O'Sullivan O."/>
            <person name="Ritari J."/>
            <person name="Douillard F.P."/>
            <person name="Paul Ross R."/>
            <person name="Yang R."/>
            <person name="Briner A.E."/>
            <person name="Felis G.E."/>
            <person name="de Vos W.M."/>
            <person name="Barrangou R."/>
            <person name="Klaenhammer T.R."/>
            <person name="Caufield P.W."/>
            <person name="Cui Y."/>
            <person name="Zhang H."/>
            <person name="O'Toole P.W."/>
        </authorList>
    </citation>
    <scope>NUCLEOTIDE SEQUENCE [LARGE SCALE GENOMIC DNA]</scope>
    <source>
        <strain evidence="9 10">DSM 15429</strain>
    </source>
</reference>
<dbReference type="NCBIfam" id="TIGR01494">
    <property type="entry name" value="ATPase_P-type"/>
    <property type="match status" value="2"/>
</dbReference>
<keyword evidence="2 7" id="KW-0812">Transmembrane</keyword>
<dbReference type="CDD" id="cd02609">
    <property type="entry name" value="P-type_ATPase"/>
    <property type="match status" value="1"/>
</dbReference>
<evidence type="ECO:0000256" key="6">
    <source>
        <dbReference type="SAM" id="MobiDB-lite"/>
    </source>
</evidence>
<dbReference type="SUPFAM" id="SSF81660">
    <property type="entry name" value="Metal cation-transporting ATPase, ATP-binding domain N"/>
    <property type="match status" value="1"/>
</dbReference>
<dbReference type="PRINTS" id="PR00120">
    <property type="entry name" value="HATPASE"/>
</dbReference>
<feature type="transmembrane region" description="Helical" evidence="7">
    <location>
        <begin position="87"/>
        <end position="105"/>
    </location>
</feature>
<evidence type="ECO:0000256" key="1">
    <source>
        <dbReference type="ARBA" id="ARBA00004141"/>
    </source>
</evidence>
<dbReference type="InterPro" id="IPR044492">
    <property type="entry name" value="P_typ_ATPase_HD_dom"/>
</dbReference>
<dbReference type="Gene3D" id="1.20.1110.10">
    <property type="entry name" value="Calcium-transporting ATPase, transmembrane domain"/>
    <property type="match status" value="1"/>
</dbReference>
<feature type="transmembrane region" description="Helical" evidence="7">
    <location>
        <begin position="275"/>
        <end position="294"/>
    </location>
</feature>
<feature type="region of interest" description="Disordered" evidence="6">
    <location>
        <begin position="1"/>
        <end position="26"/>
    </location>
</feature>
<feature type="transmembrane region" description="Helical" evidence="7">
    <location>
        <begin position="63"/>
        <end position="81"/>
    </location>
</feature>
<dbReference type="SFLD" id="SFLDG00002">
    <property type="entry name" value="C1.7:_P-type_atpase_like"/>
    <property type="match status" value="1"/>
</dbReference>
<sequence>MYNKTKAVTKQKEERAMAQEPNLTPLDTGLTAADVHERLAQGLQNDPLPPLTRSVKQIFRDNLMTLFNLINLILAGLVLFTGSYKNLLFIGVVVVNTGIGIFQEIRSKRQVDKLALLSEGRLPVLRDGVVTDRKQEELVQDDLLTVGRGDQLPVDGLIRVTTGIEVDESQITGESTPIAKQVGDTVVSGSVLLGGKATVQATRVGAQSFVEQLAHSVKRQRRTASQLLDIINRIIKSLTFALIPLGIALFIASLVKGQSTNRAILGTVAAVGGMIPQGLVLLTSVALAAGALTLGRRHVLVRELPAIEALARADVLCLDKTGTITSGKLKLERVEALGTVPAAQLHTILAELVAATGDDNETAQAVQAVDGHPTVTASEALPFSSGRKWSGARLADGTAYVMGAPEFIFRPVAPALQARIKELAAQGYRVLVLARVDQLTTPQPAAPEALGLLLITDELRPNAKDTFDFFTTQDVALKVISGDNPVTVASIAQRAGIPGSQQLVDMSTVGETPDYRHLVDTYNVFGRVTPQQKEGLIRGYQDLGHTVAMTGDGVNDLLALRQADCSIAMASGSEATKSLADFVLIDSNFDAMVNVLNEGRRVINNIERVASLFLIKTMYSVVLTLIFIFMSRSYPFEPIQLTPISSLMVGIPTFFLALQPNYARITGRFMKQVMEIAAPAATCVVGYILVIMALGTQFQLSFATTSTLSVLMTGLVSLNALTMVARPLNRFKIALIGAMAALFAVIFLFFGDLFSLVDLLNWKLALIYIPLMVSVQPVFYLVQAGLGKRILSRIHWR</sequence>
<dbReference type="SUPFAM" id="SSF81653">
    <property type="entry name" value="Calcium ATPase, transduction domain A"/>
    <property type="match status" value="1"/>
</dbReference>
<organism evidence="9 10">
    <name type="scientific">Levilactobacillus spicheri DSM 15429</name>
    <dbReference type="NCBI Taxonomy" id="1423805"/>
    <lineage>
        <taxon>Bacteria</taxon>
        <taxon>Bacillati</taxon>
        <taxon>Bacillota</taxon>
        <taxon>Bacilli</taxon>
        <taxon>Lactobacillales</taxon>
        <taxon>Lactobacillaceae</taxon>
        <taxon>Levilactobacillus</taxon>
    </lineage>
</organism>
<dbReference type="InterPro" id="IPR023298">
    <property type="entry name" value="ATPase_P-typ_TM_dom_sf"/>
</dbReference>
<name>A0A0R1QT40_9LACO</name>
<evidence type="ECO:0000313" key="9">
    <source>
        <dbReference type="EMBL" id="KRL47481.1"/>
    </source>
</evidence>
<dbReference type="Pfam" id="PF00122">
    <property type="entry name" value="E1-E2_ATPase"/>
    <property type="match status" value="1"/>
</dbReference>
<feature type="transmembrane region" description="Helical" evidence="7">
    <location>
        <begin position="609"/>
        <end position="629"/>
    </location>
</feature>
<keyword evidence="5 7" id="KW-0472">Membrane</keyword>
<proteinExistence type="predicted"/>
<dbReference type="GO" id="GO:0016887">
    <property type="term" value="F:ATP hydrolysis activity"/>
    <property type="evidence" value="ECO:0007669"/>
    <property type="project" value="InterPro"/>
</dbReference>
<dbReference type="PANTHER" id="PTHR42861">
    <property type="entry name" value="CALCIUM-TRANSPORTING ATPASE"/>
    <property type="match status" value="1"/>
</dbReference>